<gene>
    <name evidence="2" type="ORF">JYP50_06395</name>
</gene>
<dbReference type="EMBL" id="JAFKCZ010000004">
    <property type="protein sequence ID" value="MBN7796209.1"/>
    <property type="molecule type" value="Genomic_DNA"/>
</dbReference>
<dbReference type="InterPro" id="IPR013096">
    <property type="entry name" value="Cupin_2"/>
</dbReference>
<name>A0A939DDT7_9GAMM</name>
<dbReference type="RefSeq" id="WP_206559652.1">
    <property type="nucleotide sequence ID" value="NZ_JAFKCZ010000004.1"/>
</dbReference>
<feature type="domain" description="Cupin type-2" evidence="1">
    <location>
        <begin position="114"/>
        <end position="169"/>
    </location>
</feature>
<comment type="caution">
    <text evidence="2">The sequence shown here is derived from an EMBL/GenBank/DDBJ whole genome shotgun (WGS) entry which is preliminary data.</text>
</comment>
<organism evidence="2 3">
    <name type="scientific">Parahaliea mediterranea</name>
    <dbReference type="NCBI Taxonomy" id="651086"/>
    <lineage>
        <taxon>Bacteria</taxon>
        <taxon>Pseudomonadati</taxon>
        <taxon>Pseudomonadota</taxon>
        <taxon>Gammaproteobacteria</taxon>
        <taxon>Cellvibrionales</taxon>
        <taxon>Halieaceae</taxon>
        <taxon>Parahaliea</taxon>
    </lineage>
</organism>
<dbReference type="SUPFAM" id="SSF51182">
    <property type="entry name" value="RmlC-like cupins"/>
    <property type="match status" value="1"/>
</dbReference>
<dbReference type="Pfam" id="PF07883">
    <property type="entry name" value="Cupin_2"/>
    <property type="match status" value="1"/>
</dbReference>
<dbReference type="Gene3D" id="2.60.120.10">
    <property type="entry name" value="Jelly Rolls"/>
    <property type="match status" value="1"/>
</dbReference>
<sequence>MTMRQIITGHDSEGKAVFLSDEEVVPTEVAMYPGYKTFELWSTDGPRTVPHRGPFPGVPGYFPRRDGVVFRMIVLPPVRDGQAAFEVNEASVAELEATLPGFVEHLELDCPGMHTTDSVDFGVVLEGEIHLELDDGAERVLRAGDCVVQNGTRHAWRNRSGKPVTMAFVLLGADRTDAVEPPG</sequence>
<dbReference type="Proteomes" id="UP000664303">
    <property type="component" value="Unassembled WGS sequence"/>
</dbReference>
<dbReference type="CDD" id="cd02231">
    <property type="entry name" value="cupin_BLL6423-like"/>
    <property type="match status" value="1"/>
</dbReference>
<protein>
    <submittedName>
        <fullName evidence="2">Cupin domain-containing protein</fullName>
    </submittedName>
</protein>
<dbReference type="InterPro" id="IPR047142">
    <property type="entry name" value="OryJ/VirC-like"/>
</dbReference>
<dbReference type="InterPro" id="IPR014710">
    <property type="entry name" value="RmlC-like_jellyroll"/>
</dbReference>
<evidence type="ECO:0000313" key="2">
    <source>
        <dbReference type="EMBL" id="MBN7796209.1"/>
    </source>
</evidence>
<proteinExistence type="predicted"/>
<dbReference type="InterPro" id="IPR011051">
    <property type="entry name" value="RmlC_Cupin_sf"/>
</dbReference>
<evidence type="ECO:0000313" key="3">
    <source>
        <dbReference type="Proteomes" id="UP000664303"/>
    </source>
</evidence>
<keyword evidence="3" id="KW-1185">Reference proteome</keyword>
<dbReference type="AlphaFoldDB" id="A0A939DDT7"/>
<dbReference type="PANTHER" id="PTHR36156">
    <property type="entry name" value="SLR2101 PROTEIN"/>
    <property type="match status" value="1"/>
</dbReference>
<reference evidence="2" key="1">
    <citation type="submission" date="2021-02" db="EMBL/GenBank/DDBJ databases">
        <title>PHA producing bacteria isolated from coastal sediment in Guangdong, Shenzhen.</title>
        <authorList>
            <person name="Zheng W."/>
            <person name="Yu S."/>
            <person name="Huang Y."/>
        </authorList>
    </citation>
    <scope>NUCLEOTIDE SEQUENCE</scope>
    <source>
        <strain evidence="2">TN14-10</strain>
    </source>
</reference>
<accession>A0A939DDT7</accession>
<evidence type="ECO:0000259" key="1">
    <source>
        <dbReference type="Pfam" id="PF07883"/>
    </source>
</evidence>
<dbReference type="PANTHER" id="PTHR36156:SF2">
    <property type="entry name" value="CUPIN TYPE-2 DOMAIN-CONTAINING PROTEIN"/>
    <property type="match status" value="1"/>
</dbReference>